<evidence type="ECO:0000313" key="1">
    <source>
        <dbReference type="EMBL" id="CAF4672355.1"/>
    </source>
</evidence>
<dbReference type="Proteomes" id="UP000663848">
    <property type="component" value="Unassembled WGS sequence"/>
</dbReference>
<dbReference type="SUPFAM" id="SSF101898">
    <property type="entry name" value="NHL repeat"/>
    <property type="match status" value="1"/>
</dbReference>
<accession>A0A821GX80</accession>
<evidence type="ECO:0000313" key="2">
    <source>
        <dbReference type="Proteomes" id="UP000663848"/>
    </source>
</evidence>
<comment type="caution">
    <text evidence="1">The sequence shown here is derived from an EMBL/GenBank/DDBJ whole genome shotgun (WGS) entry which is preliminary data.</text>
</comment>
<dbReference type="InterPro" id="IPR011042">
    <property type="entry name" value="6-blade_b-propeller_TolB-like"/>
</dbReference>
<reference evidence="1" key="1">
    <citation type="submission" date="2021-02" db="EMBL/GenBank/DDBJ databases">
        <authorList>
            <person name="Nowell W R."/>
        </authorList>
    </citation>
    <scope>NUCLEOTIDE SEQUENCE</scope>
</reference>
<organism evidence="1 2">
    <name type="scientific">Rotaria socialis</name>
    <dbReference type="NCBI Taxonomy" id="392032"/>
    <lineage>
        <taxon>Eukaryota</taxon>
        <taxon>Metazoa</taxon>
        <taxon>Spiralia</taxon>
        <taxon>Gnathifera</taxon>
        <taxon>Rotifera</taxon>
        <taxon>Eurotatoria</taxon>
        <taxon>Bdelloidea</taxon>
        <taxon>Philodinida</taxon>
        <taxon>Philodinidae</taxon>
        <taxon>Rotaria</taxon>
    </lineage>
</organism>
<sequence>NEQWNQNGMTVAGGNGNGCATNQLSASWGFFIEKDHTIIIADSRNHRIIRWKMCDRNGQVVADGNDLGKHEVKRYQTGDRTVTLVANGNGNGTNLNQLSTPTSVFVDLQQALKGAQEGIVVAGGNALTQLCYPRGLFIDISGTLYVAKSGNGRVIR</sequence>
<proteinExistence type="predicted"/>
<gene>
    <name evidence="1" type="ORF">QYT958_LOCUS16134</name>
</gene>
<dbReference type="Gene3D" id="2.120.10.30">
    <property type="entry name" value="TolB, C-terminal domain"/>
    <property type="match status" value="1"/>
</dbReference>
<dbReference type="AlphaFoldDB" id="A0A821GX80"/>
<name>A0A821GX80_9BILA</name>
<protein>
    <submittedName>
        <fullName evidence="1">Uncharacterized protein</fullName>
    </submittedName>
</protein>
<feature type="non-terminal residue" evidence="1">
    <location>
        <position position="156"/>
    </location>
</feature>
<dbReference type="EMBL" id="CAJOBR010002306">
    <property type="protein sequence ID" value="CAF4672355.1"/>
    <property type="molecule type" value="Genomic_DNA"/>
</dbReference>